<reference evidence="2" key="1">
    <citation type="journal article" date="2021" name="bioRxiv">
        <title>Whole Genome Assembly and Annotation of Northern Wild Rice, Zizania palustris L., Supports a Whole Genome Duplication in the Zizania Genus.</title>
        <authorList>
            <person name="Haas M."/>
            <person name="Kono T."/>
            <person name="Macchietto M."/>
            <person name="Millas R."/>
            <person name="McGilp L."/>
            <person name="Shao M."/>
            <person name="Duquette J."/>
            <person name="Hirsch C.N."/>
            <person name="Kimball J."/>
        </authorList>
    </citation>
    <scope>NUCLEOTIDE SEQUENCE</scope>
    <source>
        <tissue evidence="2">Fresh leaf tissue</tissue>
    </source>
</reference>
<dbReference type="EMBL" id="JAAALK010000288">
    <property type="protein sequence ID" value="KAG8053111.1"/>
    <property type="molecule type" value="Genomic_DNA"/>
</dbReference>
<accession>A0A8J5RG60</accession>
<feature type="region of interest" description="Disordered" evidence="1">
    <location>
        <begin position="1"/>
        <end position="69"/>
    </location>
</feature>
<dbReference type="Proteomes" id="UP000729402">
    <property type="component" value="Unassembled WGS sequence"/>
</dbReference>
<evidence type="ECO:0000313" key="2">
    <source>
        <dbReference type="EMBL" id="KAG8053111.1"/>
    </source>
</evidence>
<protein>
    <submittedName>
        <fullName evidence="2">Uncharacterized protein</fullName>
    </submittedName>
</protein>
<feature type="region of interest" description="Disordered" evidence="1">
    <location>
        <begin position="82"/>
        <end position="112"/>
    </location>
</feature>
<name>A0A8J5RG60_ZIZPA</name>
<reference evidence="2" key="2">
    <citation type="submission" date="2021-02" db="EMBL/GenBank/DDBJ databases">
        <authorList>
            <person name="Kimball J.A."/>
            <person name="Haas M.W."/>
            <person name="Macchietto M."/>
            <person name="Kono T."/>
            <person name="Duquette J."/>
            <person name="Shao M."/>
        </authorList>
    </citation>
    <scope>NUCLEOTIDE SEQUENCE</scope>
    <source>
        <tissue evidence="2">Fresh leaf tissue</tissue>
    </source>
</reference>
<feature type="compositionally biased region" description="Low complexity" evidence="1">
    <location>
        <begin position="93"/>
        <end position="106"/>
    </location>
</feature>
<proteinExistence type="predicted"/>
<evidence type="ECO:0000313" key="3">
    <source>
        <dbReference type="Proteomes" id="UP000729402"/>
    </source>
</evidence>
<comment type="caution">
    <text evidence="2">The sequence shown here is derived from an EMBL/GenBank/DDBJ whole genome shotgun (WGS) entry which is preliminary data.</text>
</comment>
<organism evidence="2 3">
    <name type="scientific">Zizania palustris</name>
    <name type="common">Northern wild rice</name>
    <dbReference type="NCBI Taxonomy" id="103762"/>
    <lineage>
        <taxon>Eukaryota</taxon>
        <taxon>Viridiplantae</taxon>
        <taxon>Streptophyta</taxon>
        <taxon>Embryophyta</taxon>
        <taxon>Tracheophyta</taxon>
        <taxon>Spermatophyta</taxon>
        <taxon>Magnoliopsida</taxon>
        <taxon>Liliopsida</taxon>
        <taxon>Poales</taxon>
        <taxon>Poaceae</taxon>
        <taxon>BOP clade</taxon>
        <taxon>Oryzoideae</taxon>
        <taxon>Oryzeae</taxon>
        <taxon>Zizaniinae</taxon>
        <taxon>Zizania</taxon>
    </lineage>
</organism>
<evidence type="ECO:0000256" key="1">
    <source>
        <dbReference type="SAM" id="MobiDB-lite"/>
    </source>
</evidence>
<sequence>MRPRSGGTGDSSVAARSQPCVRAPQPPCVPAPVLAAPPSAHSPALVAPPRALHQHAPVSQPRPSPPWRQILPRVPLAVEADCAAPPASPHGTAATPQAAAALRAPAPEAPHA</sequence>
<dbReference type="AlphaFoldDB" id="A0A8J5RG60"/>
<keyword evidence="3" id="KW-1185">Reference proteome</keyword>
<feature type="compositionally biased region" description="Low complexity" evidence="1">
    <location>
        <begin position="31"/>
        <end position="49"/>
    </location>
</feature>
<gene>
    <name evidence="2" type="ORF">GUJ93_ZPchr0001g29995</name>
</gene>